<comment type="caution">
    <text evidence="1">The sequence shown here is derived from an EMBL/GenBank/DDBJ whole genome shotgun (WGS) entry which is preliminary data.</text>
</comment>
<accession>A0ACA9NKW5</accession>
<dbReference type="EMBL" id="CAJVPW010014923">
    <property type="protein sequence ID" value="CAG8657581.1"/>
    <property type="molecule type" value="Genomic_DNA"/>
</dbReference>
<protein>
    <submittedName>
        <fullName evidence="1">3146_t:CDS:1</fullName>
    </submittedName>
</protein>
<evidence type="ECO:0000313" key="1">
    <source>
        <dbReference type="EMBL" id="CAG8657581.1"/>
    </source>
</evidence>
<evidence type="ECO:0000313" key="2">
    <source>
        <dbReference type="Proteomes" id="UP000789366"/>
    </source>
</evidence>
<organism evidence="1 2">
    <name type="scientific">Cetraspora pellucida</name>
    <dbReference type="NCBI Taxonomy" id="1433469"/>
    <lineage>
        <taxon>Eukaryota</taxon>
        <taxon>Fungi</taxon>
        <taxon>Fungi incertae sedis</taxon>
        <taxon>Mucoromycota</taxon>
        <taxon>Glomeromycotina</taxon>
        <taxon>Glomeromycetes</taxon>
        <taxon>Diversisporales</taxon>
        <taxon>Gigasporaceae</taxon>
        <taxon>Cetraspora</taxon>
    </lineage>
</organism>
<dbReference type="Proteomes" id="UP000789366">
    <property type="component" value="Unassembled WGS sequence"/>
</dbReference>
<reference evidence="1" key="1">
    <citation type="submission" date="2021-06" db="EMBL/GenBank/DDBJ databases">
        <authorList>
            <person name="Kallberg Y."/>
            <person name="Tangrot J."/>
            <person name="Rosling A."/>
        </authorList>
    </citation>
    <scope>NUCLEOTIDE SEQUENCE</scope>
    <source>
        <strain evidence="1">28 12/20/2015</strain>
    </source>
</reference>
<sequence>MPSSPNAYLEKEFNITISNLDFELYDSYWLKDTSYFRPTWEKIAAEKEAERAKKQAEGELAELAEKNARGRQGKKYFSWPSEIKEEEDFSATSQPAVANPPAPTKKEEDKLTPEEKPAPKKNFPNHRRRISSLDDFISNYLKKEKGENDTQKNHLGYWTEAKEDYGYYTCDHNSVEIKLTEETNGIPKVSKICKDCAIEYTKCDQCHKKCDDITKWDE</sequence>
<keyword evidence="2" id="KW-1185">Reference proteome</keyword>
<proteinExistence type="predicted"/>
<name>A0ACA9NKW5_9GLOM</name>
<gene>
    <name evidence="1" type="ORF">SPELUC_LOCUS9146</name>
</gene>